<evidence type="ECO:0000256" key="2">
    <source>
        <dbReference type="ARBA" id="ARBA00022801"/>
    </source>
</evidence>
<keyword evidence="6" id="KW-1185">Reference proteome</keyword>
<evidence type="ECO:0000259" key="4">
    <source>
        <dbReference type="Pfam" id="PF00135"/>
    </source>
</evidence>
<reference evidence="5" key="1">
    <citation type="submission" date="2019-12" db="EMBL/GenBank/DDBJ databases">
        <title>Actinomadura physcomitrii sp. nov., a novel actinomycete isolated from moss [Physcomitrium sphaericum (Ludw) Fuernr].</title>
        <authorList>
            <person name="Zhuang X."/>
        </authorList>
    </citation>
    <scope>NUCLEOTIDE SEQUENCE [LARGE SCALE GENOMIC DNA]</scope>
    <source>
        <strain evidence="5">LD22</strain>
    </source>
</reference>
<keyword evidence="2 3" id="KW-0378">Hydrolase</keyword>
<comment type="caution">
    <text evidence="5">The sequence shown here is derived from an EMBL/GenBank/DDBJ whole genome shotgun (WGS) entry which is preliminary data.</text>
</comment>
<dbReference type="InterPro" id="IPR050309">
    <property type="entry name" value="Type-B_Carboxylest/Lipase"/>
</dbReference>
<dbReference type="EC" id="3.1.1.-" evidence="3"/>
<dbReference type="RefSeq" id="WP_151597725.1">
    <property type="nucleotide sequence ID" value="NZ_WBMS02000035.1"/>
</dbReference>
<dbReference type="GO" id="GO:0016787">
    <property type="term" value="F:hydrolase activity"/>
    <property type="evidence" value="ECO:0007669"/>
    <property type="project" value="UniProtKB-KW"/>
</dbReference>
<dbReference type="PROSITE" id="PS00122">
    <property type="entry name" value="CARBOXYLESTERASE_B_1"/>
    <property type="match status" value="1"/>
</dbReference>
<evidence type="ECO:0000313" key="6">
    <source>
        <dbReference type="Proteomes" id="UP000462055"/>
    </source>
</evidence>
<protein>
    <recommendedName>
        <fullName evidence="3">Carboxylic ester hydrolase</fullName>
        <ecNumber evidence="3">3.1.1.-</ecNumber>
    </recommendedName>
</protein>
<dbReference type="PANTHER" id="PTHR11559">
    <property type="entry name" value="CARBOXYLESTERASE"/>
    <property type="match status" value="1"/>
</dbReference>
<name>A0A6I4MKV7_9ACTN</name>
<gene>
    <name evidence="5" type="ORF">F8568_033650</name>
</gene>
<feature type="domain" description="Carboxylesterase type B" evidence="4">
    <location>
        <begin position="3"/>
        <end position="472"/>
    </location>
</feature>
<dbReference type="SUPFAM" id="SSF53474">
    <property type="entry name" value="alpha/beta-Hydrolases"/>
    <property type="match status" value="1"/>
</dbReference>
<evidence type="ECO:0000313" key="5">
    <source>
        <dbReference type="EMBL" id="MWA05225.1"/>
    </source>
</evidence>
<dbReference type="Proteomes" id="UP000462055">
    <property type="component" value="Unassembled WGS sequence"/>
</dbReference>
<sequence length="508" mass="53090">MAVVRTAYGEVRGTTRDGVTAFLGIPYAAPPFGANRFGAPQPPEPWDGVRDAAEYGPTAPKPGYPRPFDRLLPDPVVPGDDCLNLNVWTPCFAGGTGGSSPLNDASPEPGGSGLPVMVWIHGGAFRNGSGAVGVYDGHNFARDGVVFVSINYRLGVEGFAHLPGAPANRGLLDQIFALEWVRDNIAGFGGDPARVTVFGESAGAMSVSTLLSLDLGLFHRAIAQSGAGSIAQDPADALLVTKEMAARLGVEPTAEGFAALDPAAIIPVQSAVAAEVTALPDPGRWGATTAAGGMSLTPVLDGELLARRPEDAVGDGAGRDVDLLTGYTSEEFRLFLMPTGIAAAMTDDLVSAATAGMGVPPAVAAAYRERHPGVPPGELMATIITDSLFRIPANRLAERHAASGGTGGTWMYEFGWRSPNHDLGACHALELGFVFDNLTAEPEGLAGPNPPQELADRMHRAWVSFAVGGDPGWDRFDPSGRAVKLFGHPSDEIVHDPRAADRRLWPVR</sequence>
<organism evidence="5 6">
    <name type="scientific">Actinomadura physcomitrii</name>
    <dbReference type="NCBI Taxonomy" id="2650748"/>
    <lineage>
        <taxon>Bacteria</taxon>
        <taxon>Bacillati</taxon>
        <taxon>Actinomycetota</taxon>
        <taxon>Actinomycetes</taxon>
        <taxon>Streptosporangiales</taxon>
        <taxon>Thermomonosporaceae</taxon>
        <taxon>Actinomadura</taxon>
    </lineage>
</organism>
<dbReference type="Gene3D" id="3.40.50.1820">
    <property type="entry name" value="alpha/beta hydrolase"/>
    <property type="match status" value="1"/>
</dbReference>
<dbReference type="Pfam" id="PF00135">
    <property type="entry name" value="COesterase"/>
    <property type="match status" value="1"/>
</dbReference>
<dbReference type="InterPro" id="IPR029058">
    <property type="entry name" value="AB_hydrolase_fold"/>
</dbReference>
<evidence type="ECO:0000256" key="3">
    <source>
        <dbReference type="RuleBase" id="RU361235"/>
    </source>
</evidence>
<dbReference type="InterPro" id="IPR002018">
    <property type="entry name" value="CarbesteraseB"/>
</dbReference>
<dbReference type="EMBL" id="WBMS02000035">
    <property type="protein sequence ID" value="MWA05225.1"/>
    <property type="molecule type" value="Genomic_DNA"/>
</dbReference>
<dbReference type="AlphaFoldDB" id="A0A6I4MKV7"/>
<dbReference type="InterPro" id="IPR019826">
    <property type="entry name" value="Carboxylesterase_B_AS"/>
</dbReference>
<comment type="similarity">
    <text evidence="1 3">Belongs to the type-B carboxylesterase/lipase family.</text>
</comment>
<proteinExistence type="inferred from homology"/>
<evidence type="ECO:0000256" key="1">
    <source>
        <dbReference type="ARBA" id="ARBA00005964"/>
    </source>
</evidence>
<accession>A0A6I4MKV7</accession>